<accession>A0A8D9BNC6</accession>
<organism evidence="1">
    <name type="scientific">Cacopsylla melanoneura</name>
    <dbReference type="NCBI Taxonomy" id="428564"/>
    <lineage>
        <taxon>Eukaryota</taxon>
        <taxon>Metazoa</taxon>
        <taxon>Ecdysozoa</taxon>
        <taxon>Arthropoda</taxon>
        <taxon>Hexapoda</taxon>
        <taxon>Insecta</taxon>
        <taxon>Pterygota</taxon>
        <taxon>Neoptera</taxon>
        <taxon>Paraneoptera</taxon>
        <taxon>Hemiptera</taxon>
        <taxon>Sternorrhyncha</taxon>
        <taxon>Psylloidea</taxon>
        <taxon>Psyllidae</taxon>
        <taxon>Psyllinae</taxon>
        <taxon>Cacopsylla</taxon>
    </lineage>
</organism>
<sequence>MLGHFSLSIILKVIAPIQSIHNVLIDPRFESQKCRSFSTRSQVPGDEGVIIICGDLLIEVSIAGKVNSSECRVEKYSDCGKLKHCPEDVRSFIDDKLVVVVVRESKEQSGYLAGGSIFFSSLARIIFSKKLL</sequence>
<name>A0A8D9BNC6_9HEMI</name>
<proteinExistence type="predicted"/>
<dbReference type="EMBL" id="HBUF01660503">
    <property type="protein sequence ID" value="CAG6788543.1"/>
    <property type="molecule type" value="Transcribed_RNA"/>
</dbReference>
<dbReference type="AlphaFoldDB" id="A0A8D9BNC6"/>
<protein>
    <submittedName>
        <fullName evidence="1">Uncharacterized protein</fullName>
    </submittedName>
</protein>
<reference evidence="1" key="1">
    <citation type="submission" date="2021-05" db="EMBL/GenBank/DDBJ databases">
        <authorList>
            <person name="Alioto T."/>
            <person name="Alioto T."/>
            <person name="Gomez Garrido J."/>
        </authorList>
    </citation>
    <scope>NUCLEOTIDE SEQUENCE</scope>
</reference>
<evidence type="ECO:0000313" key="1">
    <source>
        <dbReference type="EMBL" id="CAG6788543.1"/>
    </source>
</evidence>